<dbReference type="Gene3D" id="3.10.450.50">
    <property type="match status" value="1"/>
</dbReference>
<dbReference type="InterPro" id="IPR032710">
    <property type="entry name" value="NTF2-like_dom_sf"/>
</dbReference>
<evidence type="ECO:0000313" key="3">
    <source>
        <dbReference type="Proteomes" id="UP000325292"/>
    </source>
</evidence>
<dbReference type="SUPFAM" id="SSF54427">
    <property type="entry name" value="NTF2-like"/>
    <property type="match status" value="1"/>
</dbReference>
<dbReference type="PANTHER" id="PTHR40032:SF1">
    <property type="entry name" value="EXPORTED PROTEIN"/>
    <property type="match status" value="1"/>
</dbReference>
<gene>
    <name evidence="2" type="ORF">BXT84_15415</name>
</gene>
<sequence>MNTHFLSASLIIINAATFSPHFSAYQPAPLTPPEQAVKSALQHLVTQEDHAILTHNRQALGQVFTPQAHAALHEATKREAYLSAWAKSRQIAFKRVTVSLRTPGIQFRTNGLVHVFAIVSERYQVQKGTLSDSFGLGIRHDYVLQSLHGQWRIASDDFTDPLNQDTRIPGSVRPADDFTPHYQAPSVRSHNLAVDYANRYCGAAPGCGNGGRYNSHYIDYNGDGGDCTNFISQALAAAGFRQTPVWEYSARLGEGSPAWANAARFKYFLESTGRATLMAQGRYSQLTQPTKRFPHGAVNNLVPGDLISYIEHGRTVHTAIVVGTDRLGYLVVDTHTADRYHVPWDLGWDRHTVYDFWHVHYPSPNPHASS</sequence>
<organism evidence="2 3">
    <name type="scientific">Sulfobacillus thermotolerans</name>
    <dbReference type="NCBI Taxonomy" id="338644"/>
    <lineage>
        <taxon>Bacteria</taxon>
        <taxon>Bacillati</taxon>
        <taxon>Bacillota</taxon>
        <taxon>Clostridia</taxon>
        <taxon>Eubacteriales</taxon>
        <taxon>Clostridiales Family XVII. Incertae Sedis</taxon>
        <taxon>Sulfobacillus</taxon>
    </lineage>
</organism>
<keyword evidence="3" id="KW-1185">Reference proteome</keyword>
<evidence type="ECO:0000259" key="1">
    <source>
        <dbReference type="Pfam" id="PF12671"/>
    </source>
</evidence>
<dbReference type="Pfam" id="PF12671">
    <property type="entry name" value="Amidase_6"/>
    <property type="match status" value="1"/>
</dbReference>
<accession>A0ABM6RUM7</accession>
<feature type="domain" description="Putative amidase" evidence="1">
    <location>
        <begin position="191"/>
        <end position="351"/>
    </location>
</feature>
<protein>
    <recommendedName>
        <fullName evidence="1">Putative amidase domain-containing protein</fullName>
    </recommendedName>
</protein>
<dbReference type="EMBL" id="CP019454">
    <property type="protein sequence ID" value="AUW95173.1"/>
    <property type="molecule type" value="Genomic_DNA"/>
</dbReference>
<proteinExistence type="predicted"/>
<evidence type="ECO:0000313" key="2">
    <source>
        <dbReference type="EMBL" id="AUW95173.1"/>
    </source>
</evidence>
<name>A0ABM6RUM7_9FIRM</name>
<dbReference type="Gene3D" id="3.90.1720.10">
    <property type="entry name" value="endopeptidase domain like (from Nostoc punctiforme)"/>
    <property type="match status" value="1"/>
</dbReference>
<reference evidence="2 3" key="1">
    <citation type="journal article" date="2019" name="Sci. Rep.">
        <title>Sulfobacillus thermotolerans: new insights into resistance and metabolic capacities of acidophilic chemolithotrophs.</title>
        <authorList>
            <person name="Panyushkina A.E."/>
            <person name="Babenko V.V."/>
            <person name="Nikitina A.S."/>
            <person name="Selezneva O.V."/>
            <person name="Tsaplina I.A."/>
            <person name="Letarova M.A."/>
            <person name="Kostryukova E.S."/>
            <person name="Letarov A.V."/>
        </authorList>
    </citation>
    <scope>NUCLEOTIDE SEQUENCE [LARGE SCALE GENOMIC DNA]</scope>
    <source>
        <strain evidence="2 3">Kr1</strain>
    </source>
</reference>
<dbReference type="PANTHER" id="PTHR40032">
    <property type="entry name" value="EXPORTED PROTEIN-RELATED"/>
    <property type="match status" value="1"/>
</dbReference>
<dbReference type="Proteomes" id="UP000325292">
    <property type="component" value="Chromosome"/>
</dbReference>
<dbReference type="InterPro" id="IPR024301">
    <property type="entry name" value="Amidase_6"/>
</dbReference>